<accession>A0A3A1WUX4</accession>
<evidence type="ECO:0000259" key="3">
    <source>
        <dbReference type="Pfam" id="PF00460"/>
    </source>
</evidence>
<name>A0A3A1WUX4_9HYPH</name>
<reference evidence="5" key="1">
    <citation type="submission" date="2018-09" db="EMBL/GenBank/DDBJ databases">
        <authorList>
            <person name="Tuo L."/>
        </authorList>
    </citation>
    <scope>NUCLEOTIDE SEQUENCE [LARGE SCALE GENOMIC DNA]</scope>
    <source>
        <strain evidence="5">M2BS4Y-1</strain>
    </source>
</reference>
<comment type="caution">
    <text evidence="4">The sequence shown here is derived from an EMBL/GenBank/DDBJ whole genome shotgun (WGS) entry which is preliminary data.</text>
</comment>
<comment type="subcellular location">
    <subcellularLocation>
        <location evidence="1">Bacterial flagellum basal body</location>
    </subcellularLocation>
</comment>
<dbReference type="GO" id="GO:0009425">
    <property type="term" value="C:bacterial-type flagellum basal body"/>
    <property type="evidence" value="ECO:0007669"/>
    <property type="project" value="UniProtKB-SubCell"/>
</dbReference>
<dbReference type="NCBIfam" id="NF004653">
    <property type="entry name" value="PRK06003.1"/>
    <property type="match status" value="1"/>
</dbReference>
<proteinExistence type="inferred from homology"/>
<gene>
    <name evidence="4" type="primary">flgB</name>
    <name evidence="4" type="ORF">D3218_06125</name>
</gene>
<keyword evidence="5" id="KW-1185">Reference proteome</keyword>
<dbReference type="AlphaFoldDB" id="A0A3A1WUX4"/>
<dbReference type="RefSeq" id="WP_119539037.1">
    <property type="nucleotide sequence ID" value="NZ_QYRN01000003.1"/>
</dbReference>
<comment type="similarity">
    <text evidence="2">Belongs to the flagella basal body rod proteins family.</text>
</comment>
<keyword evidence="4" id="KW-0969">Cilium</keyword>
<keyword evidence="4" id="KW-0966">Cell projection</keyword>
<feature type="domain" description="Flagellar basal body rod protein N-terminal" evidence="3">
    <location>
        <begin position="18"/>
        <end position="36"/>
    </location>
</feature>
<organism evidence="4 5">
    <name type="scientific">Aureimonas flava</name>
    <dbReference type="NCBI Taxonomy" id="2320271"/>
    <lineage>
        <taxon>Bacteria</taxon>
        <taxon>Pseudomonadati</taxon>
        <taxon>Pseudomonadota</taxon>
        <taxon>Alphaproteobacteria</taxon>
        <taxon>Hyphomicrobiales</taxon>
        <taxon>Aurantimonadaceae</taxon>
        <taxon>Aureimonas</taxon>
    </lineage>
</organism>
<protein>
    <submittedName>
        <fullName evidence="4">Flagellar basal body rod protein FlgB</fullName>
    </submittedName>
</protein>
<evidence type="ECO:0000256" key="2">
    <source>
        <dbReference type="ARBA" id="ARBA00009677"/>
    </source>
</evidence>
<evidence type="ECO:0000313" key="5">
    <source>
        <dbReference type="Proteomes" id="UP000265750"/>
    </source>
</evidence>
<dbReference type="EMBL" id="QYRN01000003">
    <property type="protein sequence ID" value="RIY01900.1"/>
    <property type="molecule type" value="Genomic_DNA"/>
</dbReference>
<keyword evidence="4" id="KW-0282">Flagellum</keyword>
<dbReference type="OrthoDB" id="9788334at2"/>
<dbReference type="InterPro" id="IPR001444">
    <property type="entry name" value="Flag_bb_rod_N"/>
</dbReference>
<evidence type="ECO:0000313" key="4">
    <source>
        <dbReference type="EMBL" id="RIY01900.1"/>
    </source>
</evidence>
<sequence length="126" mass="13798">MSEFYLFGLSSRRAEWLSARQAVVAENVANANTPTYRAKDVTPFSEVLETTALQMSASSPSHLVASAGREFGVDETKQTPWDITHSGNSVSLEQEMLKAGEVSRDFALSTSVAKSFQRMYLSTLKG</sequence>
<dbReference type="PROSITE" id="PS00588">
    <property type="entry name" value="FLAGELLA_BB_ROD"/>
    <property type="match status" value="1"/>
</dbReference>
<evidence type="ECO:0000256" key="1">
    <source>
        <dbReference type="ARBA" id="ARBA00004117"/>
    </source>
</evidence>
<dbReference type="Pfam" id="PF00460">
    <property type="entry name" value="Flg_bb_rod"/>
    <property type="match status" value="1"/>
</dbReference>
<dbReference type="InterPro" id="IPR019776">
    <property type="entry name" value="Flagellar_basal_body_rod_CS"/>
</dbReference>
<dbReference type="Proteomes" id="UP000265750">
    <property type="component" value="Unassembled WGS sequence"/>
</dbReference>